<gene>
    <name evidence="3" type="ORF">OEV98_13660</name>
</gene>
<sequence length="235" mass="26860">MDRLAVIREQEKRYHDYCYENYTLFAEGSWLNKPVITVLDLLPLIKDKKNIQVLDLGCGVGRNSIPIAEAIKGNNGKVVCVDLLDSALEKLKQYREEYQVREIIHLIKADIGSFEIQRDTYDFILAVSALEHVESVEVLEMVIKQMADGTKSGGVNCLVVNTDVEEINSETNGKADAQMEVNLSTNEMLELLSKNYYRWELLKSEVKPLQYLIHRGKHNILLKTNAITYVVQKKK</sequence>
<dbReference type="Proteomes" id="UP001209318">
    <property type="component" value="Unassembled WGS sequence"/>
</dbReference>
<accession>A0AAE3ITZ2</accession>
<keyword evidence="3" id="KW-0489">Methyltransferase</keyword>
<proteinExistence type="predicted"/>
<dbReference type="Gene3D" id="3.40.50.150">
    <property type="entry name" value="Vaccinia Virus protein VP39"/>
    <property type="match status" value="1"/>
</dbReference>
<organism evidence="3 4">
    <name type="scientific">Perspicuibacillus lycopersici</name>
    <dbReference type="NCBI Taxonomy" id="1325689"/>
    <lineage>
        <taxon>Bacteria</taxon>
        <taxon>Bacillati</taxon>
        <taxon>Bacillota</taxon>
        <taxon>Bacilli</taxon>
        <taxon>Bacillales</taxon>
        <taxon>Bacillaceae</taxon>
        <taxon>Perspicuibacillus</taxon>
    </lineage>
</organism>
<dbReference type="Pfam" id="PF13649">
    <property type="entry name" value="Methyltransf_25"/>
    <property type="match status" value="1"/>
</dbReference>
<feature type="domain" description="Methyltransferase" evidence="2">
    <location>
        <begin position="53"/>
        <end position="154"/>
    </location>
</feature>
<dbReference type="GO" id="GO:0032259">
    <property type="term" value="P:methylation"/>
    <property type="evidence" value="ECO:0007669"/>
    <property type="project" value="UniProtKB-KW"/>
</dbReference>
<dbReference type="RefSeq" id="WP_263073881.1">
    <property type="nucleotide sequence ID" value="NZ_JAOUSF010000004.1"/>
</dbReference>
<evidence type="ECO:0000259" key="2">
    <source>
        <dbReference type="Pfam" id="PF13649"/>
    </source>
</evidence>
<keyword evidence="4" id="KW-1185">Reference proteome</keyword>
<dbReference type="GO" id="GO:0008168">
    <property type="term" value="F:methyltransferase activity"/>
    <property type="evidence" value="ECO:0007669"/>
    <property type="project" value="UniProtKB-KW"/>
</dbReference>
<dbReference type="AlphaFoldDB" id="A0AAE3ITZ2"/>
<evidence type="ECO:0000256" key="1">
    <source>
        <dbReference type="ARBA" id="ARBA00022679"/>
    </source>
</evidence>
<dbReference type="EMBL" id="JAOUSF010000004">
    <property type="protein sequence ID" value="MCU9614585.1"/>
    <property type="molecule type" value="Genomic_DNA"/>
</dbReference>
<evidence type="ECO:0000313" key="3">
    <source>
        <dbReference type="EMBL" id="MCU9614585.1"/>
    </source>
</evidence>
<keyword evidence="1" id="KW-0808">Transferase</keyword>
<protein>
    <submittedName>
        <fullName evidence="3">Class I SAM-dependent methyltransferase</fullName>
    </submittedName>
</protein>
<dbReference type="CDD" id="cd02440">
    <property type="entry name" value="AdoMet_MTases"/>
    <property type="match status" value="1"/>
</dbReference>
<evidence type="ECO:0000313" key="4">
    <source>
        <dbReference type="Proteomes" id="UP001209318"/>
    </source>
</evidence>
<reference evidence="3" key="1">
    <citation type="submission" date="2022-10" db="EMBL/GenBank/DDBJ databases">
        <title>Description of Fervidibacillus gen. nov. in the family Fervidibacillaceae fam. nov. with two species, Fervidibacillus albus sp. nov., and Fervidibacillus halotolerans sp. nov., isolated from tidal flat sediments.</title>
        <authorList>
            <person name="Kwon K.K."/>
            <person name="Yang S.-H."/>
        </authorList>
    </citation>
    <scope>NUCLEOTIDE SEQUENCE</scope>
    <source>
        <strain evidence="3">JCM 19140</strain>
    </source>
</reference>
<dbReference type="InterPro" id="IPR041698">
    <property type="entry name" value="Methyltransf_25"/>
</dbReference>
<comment type="caution">
    <text evidence="3">The sequence shown here is derived from an EMBL/GenBank/DDBJ whole genome shotgun (WGS) entry which is preliminary data.</text>
</comment>
<dbReference type="PANTHER" id="PTHR43861">
    <property type="entry name" value="TRANS-ACONITATE 2-METHYLTRANSFERASE-RELATED"/>
    <property type="match status" value="1"/>
</dbReference>
<dbReference type="SUPFAM" id="SSF53335">
    <property type="entry name" value="S-adenosyl-L-methionine-dependent methyltransferases"/>
    <property type="match status" value="1"/>
</dbReference>
<name>A0AAE3ITZ2_9BACI</name>
<dbReference type="InterPro" id="IPR029063">
    <property type="entry name" value="SAM-dependent_MTases_sf"/>
</dbReference>